<feature type="binding site" evidence="3">
    <location>
        <position position="154"/>
    </location>
    <ligand>
        <name>Zn(2+)</name>
        <dbReference type="ChEBI" id="CHEBI:29105"/>
        <label>2</label>
    </ligand>
</feature>
<keyword evidence="4" id="KW-0378">Hydrolase</keyword>
<dbReference type="PANTHER" id="PTHR11596:SF5">
    <property type="entry name" value="ALKALINE PHOSPHATASE"/>
    <property type="match status" value="1"/>
</dbReference>
<feature type="binding site" evidence="3">
    <location>
        <position position="117"/>
    </location>
    <ligand>
        <name>Zn(2+)</name>
        <dbReference type="ChEBI" id="CHEBI:29105"/>
        <label>2</label>
    </ligand>
</feature>
<name>A0A6J8EX59_MYTCO</name>
<dbReference type="PANTHER" id="PTHR11596">
    <property type="entry name" value="ALKALINE PHOSPHATASE"/>
    <property type="match status" value="1"/>
</dbReference>
<dbReference type="AlphaFoldDB" id="A0A6J8EX59"/>
<keyword evidence="3" id="KW-0479">Metal-binding</keyword>
<dbReference type="GO" id="GO:0004035">
    <property type="term" value="F:alkaline phosphatase activity"/>
    <property type="evidence" value="ECO:0007669"/>
    <property type="project" value="UniProtKB-EC"/>
</dbReference>
<dbReference type="Gene3D" id="3.40.720.10">
    <property type="entry name" value="Alkaline Phosphatase, subunit A"/>
    <property type="match status" value="1"/>
</dbReference>
<feature type="binding site" evidence="3">
    <location>
        <position position="236"/>
    </location>
    <ligand>
        <name>Zn(2+)</name>
        <dbReference type="ChEBI" id="CHEBI:29105"/>
        <label>2</label>
    </ligand>
</feature>
<organism evidence="4 5">
    <name type="scientific">Mytilus coruscus</name>
    <name type="common">Sea mussel</name>
    <dbReference type="NCBI Taxonomy" id="42192"/>
    <lineage>
        <taxon>Eukaryota</taxon>
        <taxon>Metazoa</taxon>
        <taxon>Spiralia</taxon>
        <taxon>Lophotrochozoa</taxon>
        <taxon>Mollusca</taxon>
        <taxon>Bivalvia</taxon>
        <taxon>Autobranchia</taxon>
        <taxon>Pteriomorphia</taxon>
        <taxon>Mytilida</taxon>
        <taxon>Mytiloidea</taxon>
        <taxon>Mytilidae</taxon>
        <taxon>Mytilinae</taxon>
        <taxon>Mytilus</taxon>
    </lineage>
</organism>
<dbReference type="Pfam" id="PF00245">
    <property type="entry name" value="Alk_phosphatase"/>
    <property type="match status" value="1"/>
</dbReference>
<comment type="cofactor">
    <cofactor evidence="3">
        <name>Mg(2+)</name>
        <dbReference type="ChEBI" id="CHEBI:18420"/>
    </cofactor>
    <text evidence="3">Binds 1 Mg(2+) ion.</text>
</comment>
<dbReference type="EC" id="3.1.3.1" evidence="1"/>
<evidence type="ECO:0000313" key="5">
    <source>
        <dbReference type="Proteomes" id="UP000507470"/>
    </source>
</evidence>
<feature type="binding site" evidence="3">
    <location>
        <position position="113"/>
    </location>
    <ligand>
        <name>Zn(2+)</name>
        <dbReference type="ChEBI" id="CHEBI:29105"/>
        <label>2</label>
    </ligand>
</feature>
<evidence type="ECO:0000313" key="4">
    <source>
        <dbReference type="EMBL" id="CAC5423761.1"/>
    </source>
</evidence>
<proteinExistence type="predicted"/>
<reference evidence="4 5" key="1">
    <citation type="submission" date="2020-06" db="EMBL/GenBank/DDBJ databases">
        <authorList>
            <person name="Li R."/>
            <person name="Bekaert M."/>
        </authorList>
    </citation>
    <scope>NUCLEOTIDE SEQUENCE [LARGE SCALE GENOMIC DNA]</scope>
    <source>
        <strain evidence="5">wild</strain>
    </source>
</reference>
<accession>A0A6J8EX59</accession>
<sequence>MTNTSVDPETKKVNSAKGRRDGLDLIQMWKLDKEERGASYKYVWNNSDFNAIDPFKTDYLLGLFQQDHLDYELERDQSDKGEPSLPELVRKAIQILSKNDNGFFLMVEGGRIDHGHHDGKAKKALYETLSMEDAVREAVALTDEKETLIVVTADHSHVFNIAGYPKRGNDILGVVDPLFRQWYPLDGKAYTTLLYANGPGFNTSGSGRTDPLEEVDDLHDKDYVRNSGVPLKSETHGGEDVAIYAKGPMAHLIHGVQEQHYVAHVMAYASCVGLNKDHCRQTNTASSLHNNFINSCFILLYSLVYSIIL</sequence>
<keyword evidence="3" id="KW-0460">Magnesium</keyword>
<comment type="cofactor">
    <cofactor evidence="3">
        <name>Zn(2+)</name>
        <dbReference type="ChEBI" id="CHEBI:29105"/>
    </cofactor>
    <text evidence="3">Binds 2 Zn(2+) ions.</text>
</comment>
<feature type="binding site" evidence="3">
    <location>
        <position position="155"/>
    </location>
    <ligand>
        <name>Zn(2+)</name>
        <dbReference type="ChEBI" id="CHEBI:29105"/>
        <label>2</label>
    </ligand>
</feature>
<protein>
    <recommendedName>
        <fullName evidence="1">alkaline phosphatase</fullName>
        <ecNumber evidence="1">3.1.3.1</ecNumber>
    </recommendedName>
</protein>
<dbReference type="InterPro" id="IPR017850">
    <property type="entry name" value="Alkaline_phosphatase_core_sf"/>
</dbReference>
<evidence type="ECO:0000256" key="2">
    <source>
        <dbReference type="ARBA" id="ARBA00022553"/>
    </source>
</evidence>
<evidence type="ECO:0000256" key="1">
    <source>
        <dbReference type="ARBA" id="ARBA00012647"/>
    </source>
</evidence>
<keyword evidence="5" id="KW-1185">Reference proteome</keyword>
<dbReference type="Proteomes" id="UP000507470">
    <property type="component" value="Unassembled WGS sequence"/>
</dbReference>
<dbReference type="EMBL" id="CACVKT020009852">
    <property type="protein sequence ID" value="CAC5423761.1"/>
    <property type="molecule type" value="Genomic_DNA"/>
</dbReference>
<feature type="binding site" evidence="3">
    <location>
        <position position="108"/>
    </location>
    <ligand>
        <name>Mg(2+)</name>
        <dbReference type="ChEBI" id="CHEBI:18420"/>
    </ligand>
</feature>
<dbReference type="CDD" id="cd16012">
    <property type="entry name" value="ALP"/>
    <property type="match status" value="1"/>
</dbReference>
<dbReference type="InterPro" id="IPR001952">
    <property type="entry name" value="Alkaline_phosphatase"/>
</dbReference>
<dbReference type="SMART" id="SM00098">
    <property type="entry name" value="alkPPc"/>
    <property type="match status" value="1"/>
</dbReference>
<dbReference type="SUPFAM" id="SSF53649">
    <property type="entry name" value="Alkaline phosphatase-like"/>
    <property type="match status" value="1"/>
</dbReference>
<evidence type="ECO:0000256" key="3">
    <source>
        <dbReference type="PIRSR" id="PIRSR601952-2"/>
    </source>
</evidence>
<keyword evidence="3" id="KW-0862">Zinc</keyword>
<dbReference type="OrthoDB" id="5818554at2759"/>
<keyword evidence="2" id="KW-0597">Phosphoprotein</keyword>
<gene>
    <name evidence="4" type="ORF">MCOR_55731</name>
</gene>
<dbReference type="GO" id="GO:0046872">
    <property type="term" value="F:metal ion binding"/>
    <property type="evidence" value="ECO:0007669"/>
    <property type="project" value="UniProtKB-KW"/>
</dbReference>